<name>A0ABQ7T4C8_PHRPL</name>
<comment type="caution">
    <text evidence="2">The sequence shown here is derived from an EMBL/GenBank/DDBJ whole genome shotgun (WGS) entry which is preliminary data.</text>
</comment>
<evidence type="ECO:0000313" key="2">
    <source>
        <dbReference type="EMBL" id="KAH0624391.1"/>
    </source>
</evidence>
<proteinExistence type="predicted"/>
<feature type="compositionally biased region" description="Basic and acidic residues" evidence="1">
    <location>
        <begin position="26"/>
        <end position="36"/>
    </location>
</feature>
<gene>
    <name evidence="2" type="ORF">JD844_031798</name>
</gene>
<keyword evidence="3" id="KW-1185">Reference proteome</keyword>
<protein>
    <recommendedName>
        <fullName evidence="4">Biogenesis of lysosome-related organelles complex 1 subunit 6</fullName>
    </recommendedName>
</protein>
<reference evidence="2 3" key="1">
    <citation type="journal article" date="2022" name="Gigascience">
        <title>A chromosome-level genome assembly and annotation of the desert horned lizard, Phrynosoma platyrhinos, provides insight into chromosomal rearrangements among reptiles.</title>
        <authorList>
            <person name="Koochekian N."/>
            <person name="Ascanio A."/>
            <person name="Farleigh K."/>
            <person name="Card D.C."/>
            <person name="Schield D.R."/>
            <person name="Castoe T.A."/>
            <person name="Jezkova T."/>
        </authorList>
    </citation>
    <scope>NUCLEOTIDE SEQUENCE [LARGE SCALE GENOMIC DNA]</scope>
    <source>
        <strain evidence="2">NK-2021</strain>
    </source>
</reference>
<dbReference type="CDD" id="cd21397">
    <property type="entry name" value="cc_ERCC-6_N"/>
    <property type="match status" value="1"/>
</dbReference>
<organism evidence="2 3">
    <name type="scientific">Phrynosoma platyrhinos</name>
    <name type="common">Desert horned lizard</name>
    <dbReference type="NCBI Taxonomy" id="52577"/>
    <lineage>
        <taxon>Eukaryota</taxon>
        <taxon>Metazoa</taxon>
        <taxon>Chordata</taxon>
        <taxon>Craniata</taxon>
        <taxon>Vertebrata</taxon>
        <taxon>Euteleostomi</taxon>
        <taxon>Lepidosauria</taxon>
        <taxon>Squamata</taxon>
        <taxon>Bifurcata</taxon>
        <taxon>Unidentata</taxon>
        <taxon>Episquamata</taxon>
        <taxon>Toxicofera</taxon>
        <taxon>Iguania</taxon>
        <taxon>Phrynosomatidae</taxon>
        <taxon>Phrynosomatinae</taxon>
        <taxon>Phrynosoma</taxon>
    </lineage>
</organism>
<sequence>MAAEKSHQENTINGEDQEAMGSNSSNRREVKVKGGDDLLPNGFQMEEIENKLLESSSDASRSLTKGPLLFINRQQIQSVAHDARADELRGLEVDVYDQDTLEQGVLQQVDSAISEANKVQIADAEKSYQSVLDEFRSCTKSLKQIDTIIEQLTPQSATCRAINKKLDSVKRQKYNKEQQLKKIKAKQKHLEIILGRKIPDGIDDAVFEDDGG</sequence>
<evidence type="ECO:0000313" key="3">
    <source>
        <dbReference type="Proteomes" id="UP000826234"/>
    </source>
</evidence>
<accession>A0ABQ7T4C8</accession>
<dbReference type="InterPro" id="IPR059240">
    <property type="entry name" value="cc_ERCC-6_N"/>
</dbReference>
<feature type="compositionally biased region" description="Polar residues" evidence="1">
    <location>
        <begin position="9"/>
        <end position="25"/>
    </location>
</feature>
<feature type="region of interest" description="Disordered" evidence="1">
    <location>
        <begin position="1"/>
        <end position="43"/>
    </location>
</feature>
<evidence type="ECO:0008006" key="4">
    <source>
        <dbReference type="Google" id="ProtNLM"/>
    </source>
</evidence>
<dbReference type="Proteomes" id="UP000826234">
    <property type="component" value="Unassembled WGS sequence"/>
</dbReference>
<evidence type="ECO:0000256" key="1">
    <source>
        <dbReference type="SAM" id="MobiDB-lite"/>
    </source>
</evidence>
<dbReference type="EMBL" id="JAIPUX010001232">
    <property type="protein sequence ID" value="KAH0624391.1"/>
    <property type="molecule type" value="Genomic_DNA"/>
</dbReference>